<gene>
    <name evidence="9" type="ORF">ANN_00030</name>
</gene>
<evidence type="ECO:0000256" key="4">
    <source>
        <dbReference type="ARBA" id="ARBA00022737"/>
    </source>
</evidence>
<dbReference type="SMART" id="SM00875">
    <property type="entry name" value="BACK"/>
    <property type="match status" value="1"/>
</dbReference>
<dbReference type="InterPro" id="IPR011043">
    <property type="entry name" value="Gal_Oxase/kelch_b-propeller"/>
</dbReference>
<reference evidence="9 10" key="1">
    <citation type="journal article" date="2022" name="Allergy">
        <title>Genome assembly and annotation of Periplaneta americana reveal a comprehensive cockroach allergen profile.</title>
        <authorList>
            <person name="Wang L."/>
            <person name="Xiong Q."/>
            <person name="Saelim N."/>
            <person name="Wang L."/>
            <person name="Nong W."/>
            <person name="Wan A.T."/>
            <person name="Shi M."/>
            <person name="Liu X."/>
            <person name="Cao Q."/>
            <person name="Hui J.H.L."/>
            <person name="Sookrung N."/>
            <person name="Leung T.F."/>
            <person name="Tungtrongchitr A."/>
            <person name="Tsui S.K.W."/>
        </authorList>
    </citation>
    <scope>NUCLEOTIDE SEQUENCE [LARGE SCALE GENOMIC DNA]</scope>
    <source>
        <strain evidence="9">PWHHKU_190912</strain>
    </source>
</reference>
<dbReference type="PANTHER" id="PTHR24412">
    <property type="entry name" value="KELCH PROTEIN"/>
    <property type="match status" value="1"/>
</dbReference>
<keyword evidence="6" id="KW-0009">Actin-binding</keyword>
<dbReference type="Proteomes" id="UP001148838">
    <property type="component" value="Unassembled WGS sequence"/>
</dbReference>
<dbReference type="Gene3D" id="3.30.710.10">
    <property type="entry name" value="Potassium Channel Kv1.1, Chain A"/>
    <property type="match status" value="1"/>
</dbReference>
<evidence type="ECO:0000256" key="1">
    <source>
        <dbReference type="ARBA" id="ARBA00004906"/>
    </source>
</evidence>
<dbReference type="InterPro" id="IPR011333">
    <property type="entry name" value="SKP1/BTB/POZ_sf"/>
</dbReference>
<dbReference type="PIRSF" id="PIRSF037037">
    <property type="entry name" value="Kelch-like_protein_gigaxonin"/>
    <property type="match status" value="1"/>
</dbReference>
<dbReference type="SUPFAM" id="SSF50965">
    <property type="entry name" value="Galactose oxidase, central domain"/>
    <property type="match status" value="1"/>
</dbReference>
<dbReference type="SUPFAM" id="SSF54695">
    <property type="entry name" value="POZ domain"/>
    <property type="match status" value="1"/>
</dbReference>
<evidence type="ECO:0000259" key="8">
    <source>
        <dbReference type="PROSITE" id="PS50097"/>
    </source>
</evidence>
<comment type="function">
    <text evidence="7">Probable substrate-specific adapter of an E3 ubiquitin-protein ligase complex which mediates the ubiquitination and subsequent proteasomal degradation of target proteins. May have a role in synapse differentiation and growth.</text>
</comment>
<comment type="caution">
    <text evidence="9">The sequence shown here is derived from an EMBL/GenBank/DDBJ whole genome shotgun (WGS) entry which is preliminary data.</text>
</comment>
<dbReference type="Pfam" id="PF24681">
    <property type="entry name" value="Kelch_KLHDC2_KLHL20_DRC7"/>
    <property type="match status" value="1"/>
</dbReference>
<dbReference type="EMBL" id="JAJSOF020000003">
    <property type="protein sequence ID" value="KAJ4448640.1"/>
    <property type="molecule type" value="Genomic_DNA"/>
</dbReference>
<evidence type="ECO:0000256" key="7">
    <source>
        <dbReference type="ARBA" id="ARBA00043912"/>
    </source>
</evidence>
<sequence length="555" mass="62330">MDLFSLGFPIMEEIRRQGKLCDVTLKVDDQSFSAHRIVLAATIPYFNAMFTHDMVESKQRDITIQGIEAVALEALINFAYSGRVILDNNNVQSVMVGASFLQLHKVRDACADFLKRRFHPNNVLGIRSFADTLGCTPLVEEADKYIQQYFHDVSMSDEYFSLSCTDLLSIVRRDELHVFSEEQVFEAVMRWVKKEPDMRRKDLPRLLATVRMPLLTPHYLADRVAVEELIRTSHECRDLLDEARDYHLMPERRSLLQSFRTRPRCCNYIMGHIFAVGGLTKSGDSLSTVEVFDPIVGRWQLAEAMSMLRSRVGVAVMRNRLYAFGGYNGCDRLSTVEVFDPQKRMWSRVSPMHCKRSAVGAAALNDCLYVCGGYDGVTSLNTVECYQPDKDEWSVVASMIKHRSAGGVVAFEGFIYALGGHDGLSIFDSVERYDPHTSKWTACVPMLTRRCRLGVATLNGKLYVCGGYDGSTFLQTVEMFDPATNQWRMVAPMNVMRSRVALVANMGKLWAIGGYDGVSNLSTVEVYDPTTDSWSFVASMCAHEGGVGVGVIPIC</sequence>
<proteinExistence type="predicted"/>
<dbReference type="PANTHER" id="PTHR24412:SF497">
    <property type="entry name" value="KELCH-LIKE PROTEIN 18"/>
    <property type="match status" value="1"/>
</dbReference>
<name>A0ABQ8TSE5_PERAM</name>
<evidence type="ECO:0000256" key="2">
    <source>
        <dbReference type="ARBA" id="ARBA00013699"/>
    </source>
</evidence>
<dbReference type="Pfam" id="PF07707">
    <property type="entry name" value="BACK"/>
    <property type="match status" value="1"/>
</dbReference>
<dbReference type="InterPro" id="IPR015915">
    <property type="entry name" value="Kelch-typ_b-propeller"/>
</dbReference>
<dbReference type="InterPro" id="IPR000210">
    <property type="entry name" value="BTB/POZ_dom"/>
</dbReference>
<dbReference type="Gene3D" id="1.25.40.420">
    <property type="match status" value="1"/>
</dbReference>
<dbReference type="SMART" id="SM00612">
    <property type="entry name" value="Kelch"/>
    <property type="match status" value="6"/>
</dbReference>
<dbReference type="InterPro" id="IPR006652">
    <property type="entry name" value="Kelch_1"/>
</dbReference>
<dbReference type="InterPro" id="IPR030603">
    <property type="entry name" value="KLHL18_BTB/POZ"/>
</dbReference>
<keyword evidence="10" id="KW-1185">Reference proteome</keyword>
<dbReference type="Gene3D" id="2.120.10.80">
    <property type="entry name" value="Kelch-type beta propeller"/>
    <property type="match status" value="1"/>
</dbReference>
<dbReference type="Pfam" id="PF00651">
    <property type="entry name" value="BTB"/>
    <property type="match status" value="1"/>
</dbReference>
<organism evidence="9 10">
    <name type="scientific">Periplaneta americana</name>
    <name type="common">American cockroach</name>
    <name type="synonym">Blatta americana</name>
    <dbReference type="NCBI Taxonomy" id="6978"/>
    <lineage>
        <taxon>Eukaryota</taxon>
        <taxon>Metazoa</taxon>
        <taxon>Ecdysozoa</taxon>
        <taxon>Arthropoda</taxon>
        <taxon>Hexapoda</taxon>
        <taxon>Insecta</taxon>
        <taxon>Pterygota</taxon>
        <taxon>Neoptera</taxon>
        <taxon>Polyneoptera</taxon>
        <taxon>Dictyoptera</taxon>
        <taxon>Blattodea</taxon>
        <taxon>Blattoidea</taxon>
        <taxon>Blattidae</taxon>
        <taxon>Blattinae</taxon>
        <taxon>Periplaneta</taxon>
    </lineage>
</organism>
<dbReference type="Pfam" id="PF01344">
    <property type="entry name" value="Kelch_1"/>
    <property type="match status" value="2"/>
</dbReference>
<keyword evidence="3" id="KW-0880">Kelch repeat</keyword>
<keyword evidence="5" id="KW-0833">Ubl conjugation pathway</keyword>
<comment type="pathway">
    <text evidence="1">Protein modification; protein ubiquitination.</text>
</comment>
<dbReference type="PROSITE" id="PS50097">
    <property type="entry name" value="BTB"/>
    <property type="match status" value="1"/>
</dbReference>
<dbReference type="InterPro" id="IPR011705">
    <property type="entry name" value="BACK"/>
</dbReference>
<keyword evidence="4" id="KW-0677">Repeat</keyword>
<accession>A0ABQ8TSE5</accession>
<evidence type="ECO:0000313" key="10">
    <source>
        <dbReference type="Proteomes" id="UP001148838"/>
    </source>
</evidence>
<dbReference type="InterPro" id="IPR017096">
    <property type="entry name" value="BTB-kelch_protein"/>
</dbReference>
<evidence type="ECO:0000256" key="3">
    <source>
        <dbReference type="ARBA" id="ARBA00022441"/>
    </source>
</evidence>
<evidence type="ECO:0000313" key="9">
    <source>
        <dbReference type="EMBL" id="KAJ4448640.1"/>
    </source>
</evidence>
<dbReference type="CDD" id="cd18247">
    <property type="entry name" value="BTB_POZ_KLHL18"/>
    <property type="match status" value="1"/>
</dbReference>
<evidence type="ECO:0000256" key="5">
    <source>
        <dbReference type="ARBA" id="ARBA00022786"/>
    </source>
</evidence>
<evidence type="ECO:0000256" key="6">
    <source>
        <dbReference type="ARBA" id="ARBA00023203"/>
    </source>
</evidence>
<feature type="domain" description="BTB" evidence="8">
    <location>
        <begin position="21"/>
        <end position="88"/>
    </location>
</feature>
<dbReference type="SMART" id="SM00225">
    <property type="entry name" value="BTB"/>
    <property type="match status" value="1"/>
</dbReference>
<protein>
    <recommendedName>
        <fullName evidence="2">Kelch-like protein diablo</fullName>
    </recommendedName>
</protein>